<dbReference type="AlphaFoldDB" id="A0A0D2BSF1"/>
<dbReference type="HOGENOM" id="CLU_044876_3_3_1"/>
<organism evidence="4 5">
    <name type="scientific">Exophiala spinifera</name>
    <dbReference type="NCBI Taxonomy" id="91928"/>
    <lineage>
        <taxon>Eukaryota</taxon>
        <taxon>Fungi</taxon>
        <taxon>Dikarya</taxon>
        <taxon>Ascomycota</taxon>
        <taxon>Pezizomycotina</taxon>
        <taxon>Eurotiomycetes</taxon>
        <taxon>Chaetothyriomycetidae</taxon>
        <taxon>Chaetothyriales</taxon>
        <taxon>Herpotrichiellaceae</taxon>
        <taxon>Exophiala</taxon>
    </lineage>
</organism>
<dbReference type="STRING" id="91928.A0A0D2BSF1"/>
<dbReference type="Pfam" id="PF05368">
    <property type="entry name" value="NmrA"/>
    <property type="match status" value="1"/>
</dbReference>
<reference evidence="4 5" key="1">
    <citation type="submission" date="2015-01" db="EMBL/GenBank/DDBJ databases">
        <title>The Genome Sequence of Exophiala spinifera CBS89968.</title>
        <authorList>
            <consortium name="The Broad Institute Genomics Platform"/>
            <person name="Cuomo C."/>
            <person name="de Hoog S."/>
            <person name="Gorbushina A."/>
            <person name="Stielow B."/>
            <person name="Teixiera M."/>
            <person name="Abouelleil A."/>
            <person name="Chapman S.B."/>
            <person name="Priest M."/>
            <person name="Young S.K."/>
            <person name="Wortman J."/>
            <person name="Nusbaum C."/>
            <person name="Birren B."/>
        </authorList>
    </citation>
    <scope>NUCLEOTIDE SEQUENCE [LARGE SCALE GENOMIC DNA]</scope>
    <source>
        <strain evidence="4 5">CBS 89968</strain>
    </source>
</reference>
<name>A0A0D2BSF1_9EURO</name>
<dbReference type="Gene3D" id="3.40.50.720">
    <property type="entry name" value="NAD(P)-binding Rossmann-like Domain"/>
    <property type="match status" value="1"/>
</dbReference>
<dbReference type="PANTHER" id="PTHR47706">
    <property type="entry name" value="NMRA-LIKE FAMILY PROTEIN"/>
    <property type="match status" value="1"/>
</dbReference>
<sequence>MSPAAVIKNVVLIGAGGNLGSMILSALLASKEFKVTVLTRPTSTATFPADLSVIRASYTEDELVKAFHGQDAVVSAVGAMGFADQKVFIDAAIKAGVKRFLPAEYSSNTLSEAVRELVPVFEAKKVILDYLKQNEKTGLTWTGLAVGPLLDWGLANGFFGFDIANKTAEIWDGGNVPFSATNRADFGRAVASTLKHPAETANQFLYVATVTTTQKDILKAFEAASGQKWTVRDVKTDDQIATGRKMVSEGDFNGMLTLVRASAWGTYLGIRTNYPVDEKLANAVLEIPNGSLDDTVKAVLSSA</sequence>
<evidence type="ECO:0000313" key="5">
    <source>
        <dbReference type="Proteomes" id="UP000053328"/>
    </source>
</evidence>
<evidence type="ECO:0000259" key="3">
    <source>
        <dbReference type="Pfam" id="PF05368"/>
    </source>
</evidence>
<proteinExistence type="predicted"/>
<dbReference type="InterPro" id="IPR045312">
    <property type="entry name" value="PCBER-like"/>
</dbReference>
<keyword evidence="5" id="KW-1185">Reference proteome</keyword>
<keyword evidence="1" id="KW-0521">NADP</keyword>
<dbReference type="InterPro" id="IPR051609">
    <property type="entry name" value="NmrA/Isoflavone_reductase-like"/>
</dbReference>
<dbReference type="PANTHER" id="PTHR47706:SF9">
    <property type="entry name" value="NMRA-LIKE DOMAIN-CONTAINING PROTEIN-RELATED"/>
    <property type="match status" value="1"/>
</dbReference>
<evidence type="ECO:0000256" key="1">
    <source>
        <dbReference type="ARBA" id="ARBA00022857"/>
    </source>
</evidence>
<dbReference type="InterPro" id="IPR008030">
    <property type="entry name" value="NmrA-like"/>
</dbReference>
<dbReference type="SUPFAM" id="SSF51735">
    <property type="entry name" value="NAD(P)-binding Rossmann-fold domains"/>
    <property type="match status" value="1"/>
</dbReference>
<gene>
    <name evidence="4" type="ORF">PV08_06950</name>
</gene>
<evidence type="ECO:0000313" key="4">
    <source>
        <dbReference type="EMBL" id="KIW14169.1"/>
    </source>
</evidence>
<accession>A0A0D2BSF1</accession>
<dbReference type="RefSeq" id="XP_016234385.1">
    <property type="nucleotide sequence ID" value="XM_016381283.1"/>
</dbReference>
<dbReference type="CDD" id="cd05259">
    <property type="entry name" value="PCBER_SDR_a"/>
    <property type="match status" value="1"/>
</dbReference>
<protein>
    <recommendedName>
        <fullName evidence="3">NmrA-like domain-containing protein</fullName>
    </recommendedName>
</protein>
<dbReference type="VEuPathDB" id="FungiDB:PV08_06950"/>
<feature type="domain" description="NmrA-like" evidence="3">
    <location>
        <begin position="8"/>
        <end position="233"/>
    </location>
</feature>
<dbReference type="GO" id="GO:0016491">
    <property type="term" value="F:oxidoreductase activity"/>
    <property type="evidence" value="ECO:0007669"/>
    <property type="project" value="UniProtKB-KW"/>
</dbReference>
<dbReference type="GeneID" id="27334033"/>
<keyword evidence="2" id="KW-0560">Oxidoreductase</keyword>
<evidence type="ECO:0000256" key="2">
    <source>
        <dbReference type="ARBA" id="ARBA00023002"/>
    </source>
</evidence>
<dbReference type="EMBL" id="KN847496">
    <property type="protein sequence ID" value="KIW14169.1"/>
    <property type="molecule type" value="Genomic_DNA"/>
</dbReference>
<dbReference type="InterPro" id="IPR036291">
    <property type="entry name" value="NAD(P)-bd_dom_sf"/>
</dbReference>
<dbReference type="Gene3D" id="3.90.25.10">
    <property type="entry name" value="UDP-galactose 4-epimerase, domain 1"/>
    <property type="match status" value="1"/>
</dbReference>
<dbReference type="OrthoDB" id="9974981at2759"/>
<dbReference type="Proteomes" id="UP000053328">
    <property type="component" value="Unassembled WGS sequence"/>
</dbReference>